<keyword evidence="2" id="KW-1185">Reference proteome</keyword>
<reference evidence="1" key="1">
    <citation type="submission" date="2021-04" db="EMBL/GenBank/DDBJ databases">
        <title>Isolation and polyphasic classification of algal microorganism.</title>
        <authorList>
            <person name="Wang S."/>
        </authorList>
    </citation>
    <scope>NUCLEOTIDE SEQUENCE</scope>
    <source>
        <strain evidence="1">720a</strain>
    </source>
</reference>
<dbReference type="Proteomes" id="UP000675284">
    <property type="component" value="Unassembled WGS sequence"/>
</dbReference>
<dbReference type="RefSeq" id="WP_121604065.1">
    <property type="nucleotide sequence ID" value="NZ_JAGSOT010000005.1"/>
</dbReference>
<sequence>MKHTLDAANTNSLNIFDALNCFYQKDVIANMFATFINYSSEFALQFLRDFSTLHVEINANTEVRARSRMALGKSMGIIDLVLLVVEDNQINHIVVIENILNPDENGKHTECLQTDTALENLCTKLGVDHTTVFVDYVILTLDPFGKDQVKNIHIVDYRTFLQDIWANLFTNESLKQLFLNFQEMLERFYYVADMSLEEHAITLLANPDLDEQQRHLLFKKLICQINVAEQDVIEMDALQGAEEFKAIARIAKPEWVIEYGHVYLECVLDLLHPFEQNGEIAFLIYVYYQANSKRKFPEVNEIRDWMHQLVSEEKEILPQMHVDKLHTSRAVVQISFADIHTFNDLKDLLEYSMEWLTPIIVKTFGKVSEKNVIHRN</sequence>
<accession>A0A941DTA2</accession>
<comment type="caution">
    <text evidence="1">The sequence shown here is derived from an EMBL/GenBank/DDBJ whole genome shotgun (WGS) entry which is preliminary data.</text>
</comment>
<protein>
    <recommendedName>
        <fullName evidence="3">PD-(D/E)XK nuclease superfamily protein</fullName>
    </recommendedName>
</protein>
<evidence type="ECO:0000313" key="2">
    <source>
        <dbReference type="Proteomes" id="UP000675284"/>
    </source>
</evidence>
<evidence type="ECO:0008006" key="3">
    <source>
        <dbReference type="Google" id="ProtNLM"/>
    </source>
</evidence>
<organism evidence="1 2">
    <name type="scientific">Virgibacillus salarius</name>
    <dbReference type="NCBI Taxonomy" id="447199"/>
    <lineage>
        <taxon>Bacteria</taxon>
        <taxon>Bacillati</taxon>
        <taxon>Bacillota</taxon>
        <taxon>Bacilli</taxon>
        <taxon>Bacillales</taxon>
        <taxon>Bacillaceae</taxon>
        <taxon>Virgibacillus</taxon>
    </lineage>
</organism>
<name>A0A941DTA2_9BACI</name>
<gene>
    <name evidence="1" type="ORF">KCX74_02865</name>
</gene>
<dbReference type="EMBL" id="JAGSOT010000005">
    <property type="protein sequence ID" value="MBR7794981.1"/>
    <property type="molecule type" value="Genomic_DNA"/>
</dbReference>
<proteinExistence type="predicted"/>
<evidence type="ECO:0000313" key="1">
    <source>
        <dbReference type="EMBL" id="MBR7794981.1"/>
    </source>
</evidence>
<dbReference type="AlphaFoldDB" id="A0A941DTA2"/>